<organism evidence="2 3">
    <name type="scientific">Paenibacillus forsythiae</name>
    <dbReference type="NCBI Taxonomy" id="365616"/>
    <lineage>
        <taxon>Bacteria</taxon>
        <taxon>Bacillati</taxon>
        <taxon>Bacillota</taxon>
        <taxon>Bacilli</taxon>
        <taxon>Bacillales</taxon>
        <taxon>Paenibacillaceae</taxon>
        <taxon>Paenibacillus</taxon>
    </lineage>
</organism>
<reference evidence="2 3" key="1">
    <citation type="submission" date="2023-07" db="EMBL/GenBank/DDBJ databases">
        <title>Genomic Encyclopedia of Type Strains, Phase IV (KMG-IV): sequencing the most valuable type-strain genomes for metagenomic binning, comparative biology and taxonomic classification.</title>
        <authorList>
            <person name="Goeker M."/>
        </authorList>
    </citation>
    <scope>NUCLEOTIDE SEQUENCE [LARGE SCALE GENOMIC DNA]</scope>
    <source>
        <strain evidence="2 3">T98</strain>
    </source>
</reference>
<keyword evidence="3" id="KW-1185">Reference proteome</keyword>
<comment type="caution">
    <text evidence="2">The sequence shown here is derived from an EMBL/GenBank/DDBJ whole genome shotgun (WGS) entry which is preliminary data.</text>
</comment>
<name>A0ABU3HBF2_9BACL</name>
<gene>
    <name evidence="2" type="ORF">J2Z22_003731</name>
</gene>
<dbReference type="EMBL" id="JAUSUY010000018">
    <property type="protein sequence ID" value="MDT3428140.1"/>
    <property type="molecule type" value="Genomic_DNA"/>
</dbReference>
<protein>
    <submittedName>
        <fullName evidence="2">Uncharacterized protein</fullName>
    </submittedName>
</protein>
<evidence type="ECO:0000313" key="3">
    <source>
        <dbReference type="Proteomes" id="UP001248709"/>
    </source>
</evidence>
<sequence length="37" mass="4337">MKLEKRQRSPLSPDFTRQGVPVKKSEDNSDRKLKHSL</sequence>
<proteinExistence type="predicted"/>
<evidence type="ECO:0000313" key="2">
    <source>
        <dbReference type="EMBL" id="MDT3428140.1"/>
    </source>
</evidence>
<feature type="region of interest" description="Disordered" evidence="1">
    <location>
        <begin position="1"/>
        <end position="37"/>
    </location>
</feature>
<evidence type="ECO:0000256" key="1">
    <source>
        <dbReference type="SAM" id="MobiDB-lite"/>
    </source>
</evidence>
<dbReference type="Proteomes" id="UP001248709">
    <property type="component" value="Unassembled WGS sequence"/>
</dbReference>
<accession>A0ABU3HBF2</accession>